<dbReference type="InParanoid" id="B9SM87"/>
<dbReference type="FunFam" id="2.20.25.80:FF:000003">
    <property type="entry name" value="WRKY transcription factor 57"/>
    <property type="match status" value="1"/>
</dbReference>
<dbReference type="InterPro" id="IPR003657">
    <property type="entry name" value="WRKY_dom"/>
</dbReference>
<evidence type="ECO:0000256" key="3">
    <source>
        <dbReference type="ARBA" id="ARBA00023125"/>
    </source>
</evidence>
<keyword evidence="4" id="KW-0804">Transcription</keyword>
<evidence type="ECO:0000256" key="4">
    <source>
        <dbReference type="ARBA" id="ARBA00023163"/>
    </source>
</evidence>
<evidence type="ECO:0000313" key="9">
    <source>
        <dbReference type="Proteomes" id="UP000008311"/>
    </source>
</evidence>
<dbReference type="GO" id="GO:0000976">
    <property type="term" value="F:transcription cis-regulatory region binding"/>
    <property type="evidence" value="ECO:0000318"/>
    <property type="project" value="GO_Central"/>
</dbReference>
<feature type="region of interest" description="Disordered" evidence="6">
    <location>
        <begin position="1"/>
        <end position="24"/>
    </location>
</feature>
<accession>B9SM87</accession>
<keyword evidence="3" id="KW-0238">DNA-binding</keyword>
<dbReference type="PROSITE" id="PS50811">
    <property type="entry name" value="WRKY"/>
    <property type="match status" value="1"/>
</dbReference>
<dbReference type="GO" id="GO:0009867">
    <property type="term" value="P:jasmonic acid mediated signaling pathway"/>
    <property type="evidence" value="ECO:0000318"/>
    <property type="project" value="GO_Central"/>
</dbReference>
<gene>
    <name evidence="8" type="ORF">RCOM_0297030</name>
</gene>
<dbReference type="OrthoDB" id="693960at2759"/>
<evidence type="ECO:0000256" key="1">
    <source>
        <dbReference type="ARBA" id="ARBA00004123"/>
    </source>
</evidence>
<feature type="domain" description="WRKY" evidence="7">
    <location>
        <begin position="102"/>
        <end position="167"/>
    </location>
</feature>
<dbReference type="GO" id="GO:0006355">
    <property type="term" value="P:regulation of DNA-templated transcription"/>
    <property type="evidence" value="ECO:0000318"/>
    <property type="project" value="GO_Central"/>
</dbReference>
<organism evidence="8 9">
    <name type="scientific">Ricinus communis</name>
    <name type="common">Castor bean</name>
    <dbReference type="NCBI Taxonomy" id="3988"/>
    <lineage>
        <taxon>Eukaryota</taxon>
        <taxon>Viridiplantae</taxon>
        <taxon>Streptophyta</taxon>
        <taxon>Embryophyta</taxon>
        <taxon>Tracheophyta</taxon>
        <taxon>Spermatophyta</taxon>
        <taxon>Magnoliopsida</taxon>
        <taxon>eudicotyledons</taxon>
        <taxon>Gunneridae</taxon>
        <taxon>Pentapetalae</taxon>
        <taxon>rosids</taxon>
        <taxon>fabids</taxon>
        <taxon>Malpighiales</taxon>
        <taxon>Euphorbiaceae</taxon>
        <taxon>Acalyphoideae</taxon>
        <taxon>Acalypheae</taxon>
        <taxon>Ricinus</taxon>
    </lineage>
</organism>
<dbReference type="PANTHER" id="PTHR31221:SF112">
    <property type="entry name" value="WRKY TRANSCRIPTION FACTOR 50-RELATED"/>
    <property type="match status" value="1"/>
</dbReference>
<reference evidence="9" key="1">
    <citation type="journal article" date="2010" name="Nat. Biotechnol.">
        <title>Draft genome sequence of the oilseed species Ricinus communis.</title>
        <authorList>
            <person name="Chan A.P."/>
            <person name="Crabtree J."/>
            <person name="Zhao Q."/>
            <person name="Lorenzi H."/>
            <person name="Orvis J."/>
            <person name="Puiu D."/>
            <person name="Melake-Berhan A."/>
            <person name="Jones K.M."/>
            <person name="Redman J."/>
            <person name="Chen G."/>
            <person name="Cahoon E.B."/>
            <person name="Gedil M."/>
            <person name="Stanke M."/>
            <person name="Haas B.J."/>
            <person name="Wortman J.R."/>
            <person name="Fraser-Liggett C.M."/>
            <person name="Ravel J."/>
            <person name="Rabinowicz P.D."/>
        </authorList>
    </citation>
    <scope>NUCLEOTIDE SEQUENCE [LARGE SCALE GENOMIC DNA]</scope>
    <source>
        <strain evidence="9">cv. Hale</strain>
    </source>
</reference>
<dbReference type="InterPro" id="IPR036576">
    <property type="entry name" value="WRKY_dom_sf"/>
</dbReference>
<feature type="compositionally biased region" description="Polar residues" evidence="6">
    <location>
        <begin position="1"/>
        <end position="23"/>
    </location>
</feature>
<evidence type="ECO:0000256" key="2">
    <source>
        <dbReference type="ARBA" id="ARBA00023015"/>
    </source>
</evidence>
<evidence type="ECO:0000256" key="5">
    <source>
        <dbReference type="ARBA" id="ARBA00023242"/>
    </source>
</evidence>
<sequence>MSDSNCSSFLEANTPHNPNNFNHLDNYETETDIIDHENFEPFDLMVAEELESDFTSILAELQQEITTNNTILSTPDVPRRHESGGKGVKIDERKRIAFRTKSGIDIMDDGYRWRKYGKKAVKNSRNPRNYFKCLKAGCNVKKTVQRDTEDPDYVTTTYEGMHNHEALH</sequence>
<dbReference type="Proteomes" id="UP000008311">
    <property type="component" value="Unassembled WGS sequence"/>
</dbReference>
<keyword evidence="2" id="KW-0805">Transcription regulation</keyword>
<dbReference type="GO" id="GO:0003700">
    <property type="term" value="F:DNA-binding transcription factor activity"/>
    <property type="evidence" value="ECO:0000318"/>
    <property type="project" value="GO_Central"/>
</dbReference>
<dbReference type="InterPro" id="IPR044810">
    <property type="entry name" value="WRKY_plant"/>
</dbReference>
<dbReference type="SUPFAM" id="SSF118290">
    <property type="entry name" value="WRKY DNA-binding domain"/>
    <property type="match status" value="1"/>
</dbReference>
<keyword evidence="9" id="KW-1185">Reference proteome</keyword>
<evidence type="ECO:0000313" key="8">
    <source>
        <dbReference type="EMBL" id="EEF35269.1"/>
    </source>
</evidence>
<dbReference type="AlphaFoldDB" id="B9SM87"/>
<protein>
    <submittedName>
        <fullName evidence="8">WRKY transcription factor, putative</fullName>
    </submittedName>
</protein>
<evidence type="ECO:0000256" key="6">
    <source>
        <dbReference type="SAM" id="MobiDB-lite"/>
    </source>
</evidence>
<dbReference type="GO" id="GO:0005634">
    <property type="term" value="C:nucleus"/>
    <property type="evidence" value="ECO:0000318"/>
    <property type="project" value="GO_Central"/>
</dbReference>
<comment type="subcellular location">
    <subcellularLocation>
        <location evidence="1">Nucleus</location>
    </subcellularLocation>
</comment>
<dbReference type="Pfam" id="PF03106">
    <property type="entry name" value="WRKY"/>
    <property type="match status" value="1"/>
</dbReference>
<dbReference type="EMBL" id="EQ974026">
    <property type="protein sequence ID" value="EEF35269.1"/>
    <property type="molecule type" value="Genomic_DNA"/>
</dbReference>
<dbReference type="PANTHER" id="PTHR31221">
    <property type="entry name" value="WRKY TRANSCRIPTION FACTOR PROTEIN 1-RELATED"/>
    <property type="match status" value="1"/>
</dbReference>
<keyword evidence="5" id="KW-0539">Nucleus</keyword>
<dbReference type="SMART" id="SM00774">
    <property type="entry name" value="WRKY"/>
    <property type="match status" value="1"/>
</dbReference>
<dbReference type="Gene3D" id="2.20.25.80">
    <property type="entry name" value="WRKY domain"/>
    <property type="match status" value="1"/>
</dbReference>
<evidence type="ECO:0000259" key="7">
    <source>
        <dbReference type="PROSITE" id="PS50811"/>
    </source>
</evidence>
<proteinExistence type="predicted"/>
<name>B9SM87_RICCO</name>